<dbReference type="SUPFAM" id="SSF51905">
    <property type="entry name" value="FAD/NAD(P)-binding domain"/>
    <property type="match status" value="1"/>
</dbReference>
<comment type="similarity">
    <text evidence="1 4">Belongs to the Rab GDI family.</text>
</comment>
<feature type="region of interest" description="Disordered" evidence="5">
    <location>
        <begin position="575"/>
        <end position="620"/>
    </location>
</feature>
<organism evidence="6 7">
    <name type="scientific">Maudiozyma humilis</name>
    <name type="common">Sour dough yeast</name>
    <name type="synonym">Kazachstania humilis</name>
    <dbReference type="NCBI Taxonomy" id="51915"/>
    <lineage>
        <taxon>Eukaryota</taxon>
        <taxon>Fungi</taxon>
        <taxon>Dikarya</taxon>
        <taxon>Ascomycota</taxon>
        <taxon>Saccharomycotina</taxon>
        <taxon>Saccharomycetes</taxon>
        <taxon>Saccharomycetales</taxon>
        <taxon>Saccharomycetaceae</taxon>
        <taxon>Maudiozyma</taxon>
    </lineage>
</organism>
<dbReference type="FunFam" id="1.10.405.10:FF:000003">
    <property type="entry name" value="Rab proteins geranylgeranyltransferase component A"/>
    <property type="match status" value="1"/>
</dbReference>
<accession>A0AAV5RX31</accession>
<evidence type="ECO:0000256" key="4">
    <source>
        <dbReference type="PIRNR" id="PIRNR037514"/>
    </source>
</evidence>
<dbReference type="Gene3D" id="3.50.50.60">
    <property type="entry name" value="FAD/NAD(P)-binding domain"/>
    <property type="match status" value="1"/>
</dbReference>
<evidence type="ECO:0000256" key="3">
    <source>
        <dbReference type="ARBA" id="ARBA00072236"/>
    </source>
</evidence>
<evidence type="ECO:0000256" key="2">
    <source>
        <dbReference type="ARBA" id="ARBA00060123"/>
    </source>
</evidence>
<dbReference type="Gene3D" id="1.10.405.10">
    <property type="entry name" value="Guanine Nucleotide Dissociation Inhibitor, domain 1"/>
    <property type="match status" value="1"/>
</dbReference>
<dbReference type="InterPro" id="IPR018203">
    <property type="entry name" value="GDP_dissociation_inhibitor"/>
</dbReference>
<dbReference type="SUPFAM" id="SSF54373">
    <property type="entry name" value="FAD-linked reductases, C-terminal domain"/>
    <property type="match status" value="1"/>
</dbReference>
<dbReference type="GO" id="GO:0005829">
    <property type="term" value="C:cytosol"/>
    <property type="evidence" value="ECO:0007669"/>
    <property type="project" value="TreeGrafter"/>
</dbReference>
<dbReference type="EMBL" id="BTGD01000006">
    <property type="protein sequence ID" value="GMM55985.1"/>
    <property type="molecule type" value="Genomic_DNA"/>
</dbReference>
<keyword evidence="7" id="KW-1185">Reference proteome</keyword>
<name>A0AAV5RX31_MAUHU</name>
<dbReference type="GO" id="GO:0005968">
    <property type="term" value="C:Rab-protein geranylgeranyltransferase complex"/>
    <property type="evidence" value="ECO:0007669"/>
    <property type="project" value="TreeGrafter"/>
</dbReference>
<evidence type="ECO:0000256" key="5">
    <source>
        <dbReference type="SAM" id="MobiDB-lite"/>
    </source>
</evidence>
<protein>
    <recommendedName>
        <fullName evidence="3 4">Rab proteins geranylgeranyltransferase component A</fullName>
    </recommendedName>
</protein>
<dbReference type="Proteomes" id="UP001377567">
    <property type="component" value="Unassembled WGS sequence"/>
</dbReference>
<evidence type="ECO:0000256" key="1">
    <source>
        <dbReference type="ARBA" id="ARBA00005593"/>
    </source>
</evidence>
<evidence type="ECO:0000313" key="7">
    <source>
        <dbReference type="Proteomes" id="UP001377567"/>
    </source>
</evidence>
<dbReference type="Gene3D" id="3.30.519.10">
    <property type="entry name" value="Guanine Nucleotide Dissociation Inhibitor, domain 2"/>
    <property type="match status" value="1"/>
</dbReference>
<dbReference type="InterPro" id="IPR036188">
    <property type="entry name" value="FAD/NAD-bd_sf"/>
</dbReference>
<dbReference type="PIRSF" id="PIRSF037514">
    <property type="entry name" value="Rab_ger_ger_transf_A_fun"/>
    <property type="match status" value="1"/>
</dbReference>
<proteinExistence type="inferred from homology"/>
<comment type="caution">
    <text evidence="6">The sequence shown here is derived from an EMBL/GenBank/DDBJ whole genome shotgun (WGS) entry which is preliminary data.</text>
</comment>
<dbReference type="PRINTS" id="PR00891">
    <property type="entry name" value="RABGDIREP"/>
</dbReference>
<dbReference type="AlphaFoldDB" id="A0AAV5RX31"/>
<dbReference type="GO" id="GO:0005634">
    <property type="term" value="C:nucleus"/>
    <property type="evidence" value="ECO:0007669"/>
    <property type="project" value="TreeGrafter"/>
</dbReference>
<dbReference type="PANTHER" id="PTHR11787">
    <property type="entry name" value="RAB GDP-DISSOCIATION INHIBITOR"/>
    <property type="match status" value="1"/>
</dbReference>
<dbReference type="InterPro" id="IPR017230">
    <property type="entry name" value="Mrs6"/>
</dbReference>
<feature type="compositionally biased region" description="Acidic residues" evidence="5">
    <location>
        <begin position="594"/>
        <end position="603"/>
    </location>
</feature>
<dbReference type="GO" id="GO:0016192">
    <property type="term" value="P:vesicle-mediated transport"/>
    <property type="evidence" value="ECO:0007669"/>
    <property type="project" value="TreeGrafter"/>
</dbReference>
<dbReference type="GO" id="GO:0005092">
    <property type="term" value="F:GDP-dissociation inhibitor activity"/>
    <property type="evidence" value="ECO:0007669"/>
    <property type="project" value="UniProtKB-UniRule"/>
</dbReference>
<comment type="function">
    <text evidence="2 4">Substrate-binding subunit (component A) of the Rab geranylgeranyltransferase (GGTase) complex. Binds unprenylated Rab proteins and presents the substrate peptide to the catalytic component B. The component A is thought to be regenerated by transferring its prenylated Rab back to the donor membrane.</text>
</comment>
<dbReference type="PRINTS" id="PR00894">
    <property type="entry name" value="YEASTMRS6P"/>
</dbReference>
<dbReference type="Pfam" id="PF00996">
    <property type="entry name" value="GDI"/>
    <property type="match status" value="1"/>
</dbReference>
<sequence length="620" mass="69102">MLSPERRTSMAERRPSFANFAGSHNQIDTMMIPHLAGIEDPLPESTPETVDVLIAGTGLVESVLAAALAWQGSNVLHVDCNDYYGDSSATLTVDQIKLWVNRVNSNSIPSYSNAKLYVSTSIGSDRRYASRDFGIDLSPKILFAKSDLLSILVKSRVHQYLEFQPLSSFHTFENDCFEKLTNTKQDIFTDQNLSLMTKRNLMRFLKFVLNWEQMPDVWGPYRDKSITQFLFDKFKLDKPQVFELVFSIGLCSNIETKVPLALQRIRRYLTSFDVYGPFPVLYSKYGGAGEVSQGFCRSAAVAGATYKLNEKIYSYNPTTQVATFSDGSKVTVTEKVIVSPTQAPEGSQHIPEQKYQVNRMACLVEKDCNEWFTEGESASVVVFPPGSLKSGNKEVVQTLILGAGSDCCPQGTSIWYLSTIEKGSRAEMDLDAALEALEASLLRESSTEITQNDDIVQISDDGRPIINSVRLGQSFKEYMPRESIQHLMKLSYTQFTSTPPFDVVNPALFDNDALNNRANSDRKFIPNASDNGVLYTAMPSSEISYDEVVTAAKVLYEKIVGSDDDFFDVDFEDEENEMQNGPGPVPNNISYENAIDDDDEDADMGMQGDDSAEFVGKMEI</sequence>
<dbReference type="GO" id="GO:0007264">
    <property type="term" value="P:small GTPase-mediated signal transduction"/>
    <property type="evidence" value="ECO:0007669"/>
    <property type="project" value="UniProtKB-UniRule"/>
</dbReference>
<reference evidence="6 7" key="1">
    <citation type="journal article" date="2023" name="Elife">
        <title>Identification of key yeast species and microbe-microbe interactions impacting larval growth of Drosophila in the wild.</title>
        <authorList>
            <person name="Mure A."/>
            <person name="Sugiura Y."/>
            <person name="Maeda R."/>
            <person name="Honda K."/>
            <person name="Sakurai N."/>
            <person name="Takahashi Y."/>
            <person name="Watada M."/>
            <person name="Katoh T."/>
            <person name="Gotoh A."/>
            <person name="Gotoh Y."/>
            <person name="Taniguchi I."/>
            <person name="Nakamura K."/>
            <person name="Hayashi T."/>
            <person name="Katayama T."/>
            <person name="Uemura T."/>
            <person name="Hattori Y."/>
        </authorList>
    </citation>
    <scope>NUCLEOTIDE SEQUENCE [LARGE SCALE GENOMIC DNA]</scope>
    <source>
        <strain evidence="6 7">KH-74</strain>
    </source>
</reference>
<evidence type="ECO:0000313" key="6">
    <source>
        <dbReference type="EMBL" id="GMM55985.1"/>
    </source>
</evidence>
<dbReference type="PANTHER" id="PTHR11787:SF4">
    <property type="entry name" value="CHM, RAB ESCORT PROTEIN 1"/>
    <property type="match status" value="1"/>
</dbReference>
<gene>
    <name evidence="6" type="ORF">DAKH74_026010</name>
</gene>